<dbReference type="InterPro" id="IPR003103">
    <property type="entry name" value="BAG_domain"/>
</dbReference>
<dbReference type="GO" id="GO:0005737">
    <property type="term" value="C:cytoplasm"/>
    <property type="evidence" value="ECO:0007669"/>
    <property type="project" value="TreeGrafter"/>
</dbReference>
<dbReference type="AlphaFoldDB" id="A0AAV7G961"/>
<dbReference type="SUPFAM" id="SSF63491">
    <property type="entry name" value="BAG domain"/>
    <property type="match status" value="1"/>
</dbReference>
<dbReference type="SUPFAM" id="SSF54236">
    <property type="entry name" value="Ubiquitin-like"/>
    <property type="match status" value="1"/>
</dbReference>
<dbReference type="InterPro" id="IPR039773">
    <property type="entry name" value="BAG_chaperone_regulator"/>
</dbReference>
<keyword evidence="1" id="KW-0143">Chaperone</keyword>
<dbReference type="PANTHER" id="PTHR12329:SF11">
    <property type="entry name" value="BAG FAMILY MOLECULAR CHAPERONE REGULATOR 1"/>
    <property type="match status" value="1"/>
</dbReference>
<feature type="domain" description="Ubiquitin-like" evidence="2">
    <location>
        <begin position="45"/>
        <end position="114"/>
    </location>
</feature>
<dbReference type="PROSITE" id="PS51035">
    <property type="entry name" value="BAG"/>
    <property type="match status" value="1"/>
</dbReference>
<dbReference type="Gene3D" id="3.10.20.90">
    <property type="entry name" value="Phosphatidylinositol 3-kinase Catalytic Subunit, Chain A, domain 1"/>
    <property type="match status" value="1"/>
</dbReference>
<sequence length="276" mass="30652">MMRKRSNHSPAPPPPPPADWEVLPGGMLVQKRLAGTSPDAAPPVPAIRLRIKHGLAHHEIYLSSQSTFGEVKKILWEKTGLHPQEQRILFKEKERDSSAYLDTAGVKDGSRMVLEEDLTARAKRLLEMRRLAQAERAAKSVAAVAVDVDGLVSKVSEMETAVLGTGMRVAEKDVVELIELLMAQLVKLDAIAVEEGEAKRKRGIQVRRVQRNVEKLDQIKLKNSEPIHSSSPYLQKQQQRQQVVVTTQWEMFDAVAAPAMAASTVPAGSRIEWQLL</sequence>
<organism evidence="4 5">
    <name type="scientific">Dendrobium chrysotoxum</name>
    <name type="common">Orchid</name>
    <dbReference type="NCBI Taxonomy" id="161865"/>
    <lineage>
        <taxon>Eukaryota</taxon>
        <taxon>Viridiplantae</taxon>
        <taxon>Streptophyta</taxon>
        <taxon>Embryophyta</taxon>
        <taxon>Tracheophyta</taxon>
        <taxon>Spermatophyta</taxon>
        <taxon>Magnoliopsida</taxon>
        <taxon>Liliopsida</taxon>
        <taxon>Asparagales</taxon>
        <taxon>Orchidaceae</taxon>
        <taxon>Epidendroideae</taxon>
        <taxon>Malaxideae</taxon>
        <taxon>Dendrobiinae</taxon>
        <taxon>Dendrobium</taxon>
    </lineage>
</organism>
<evidence type="ECO:0000313" key="4">
    <source>
        <dbReference type="EMBL" id="KAH0452284.1"/>
    </source>
</evidence>
<dbReference type="Gene3D" id="1.20.58.120">
    <property type="entry name" value="BAG domain"/>
    <property type="match status" value="1"/>
</dbReference>
<dbReference type="Proteomes" id="UP000775213">
    <property type="component" value="Unassembled WGS sequence"/>
</dbReference>
<feature type="domain" description="BAG" evidence="3">
    <location>
        <begin position="154"/>
        <end position="220"/>
    </location>
</feature>
<dbReference type="PROSITE" id="PS50053">
    <property type="entry name" value="UBIQUITIN_2"/>
    <property type="match status" value="1"/>
</dbReference>
<evidence type="ECO:0000313" key="5">
    <source>
        <dbReference type="Proteomes" id="UP000775213"/>
    </source>
</evidence>
<keyword evidence="5" id="KW-1185">Reference proteome</keyword>
<dbReference type="Pfam" id="PF02179">
    <property type="entry name" value="BAG"/>
    <property type="match status" value="1"/>
</dbReference>
<dbReference type="InterPro" id="IPR029071">
    <property type="entry name" value="Ubiquitin-like_domsf"/>
</dbReference>
<evidence type="ECO:0000259" key="2">
    <source>
        <dbReference type="PROSITE" id="PS50053"/>
    </source>
</evidence>
<dbReference type="InterPro" id="IPR000626">
    <property type="entry name" value="Ubiquitin-like_dom"/>
</dbReference>
<dbReference type="GO" id="GO:0051087">
    <property type="term" value="F:protein-folding chaperone binding"/>
    <property type="evidence" value="ECO:0007669"/>
    <property type="project" value="InterPro"/>
</dbReference>
<dbReference type="SMART" id="SM00264">
    <property type="entry name" value="BAG"/>
    <property type="match status" value="1"/>
</dbReference>
<dbReference type="GO" id="GO:0000774">
    <property type="term" value="F:adenyl-nucleotide exchange factor activity"/>
    <property type="evidence" value="ECO:0007669"/>
    <property type="project" value="TreeGrafter"/>
</dbReference>
<dbReference type="PANTHER" id="PTHR12329">
    <property type="entry name" value="BCL2-ASSOCIATED ATHANOGENE"/>
    <property type="match status" value="1"/>
</dbReference>
<gene>
    <name evidence="4" type="ORF">IEQ34_019583</name>
</gene>
<dbReference type="EMBL" id="JAGFBR010000017">
    <property type="protein sequence ID" value="KAH0452284.1"/>
    <property type="molecule type" value="Genomic_DNA"/>
</dbReference>
<proteinExistence type="predicted"/>
<protein>
    <submittedName>
        <fullName evidence="4">Uncharacterized protein</fullName>
    </submittedName>
</protein>
<name>A0AAV7G961_DENCH</name>
<evidence type="ECO:0000256" key="1">
    <source>
        <dbReference type="ARBA" id="ARBA00023186"/>
    </source>
</evidence>
<evidence type="ECO:0000259" key="3">
    <source>
        <dbReference type="PROSITE" id="PS51035"/>
    </source>
</evidence>
<accession>A0AAV7G961</accession>
<comment type="caution">
    <text evidence="4">The sequence shown here is derived from an EMBL/GenBank/DDBJ whole genome shotgun (WGS) entry which is preliminary data.</text>
</comment>
<dbReference type="InterPro" id="IPR036533">
    <property type="entry name" value="BAG_dom_sf"/>
</dbReference>
<dbReference type="GO" id="GO:0050821">
    <property type="term" value="P:protein stabilization"/>
    <property type="evidence" value="ECO:0007669"/>
    <property type="project" value="TreeGrafter"/>
</dbReference>
<reference evidence="4 5" key="1">
    <citation type="journal article" date="2021" name="Hortic Res">
        <title>Chromosome-scale assembly of the Dendrobium chrysotoxum genome enhances the understanding of orchid evolution.</title>
        <authorList>
            <person name="Zhang Y."/>
            <person name="Zhang G.Q."/>
            <person name="Zhang D."/>
            <person name="Liu X.D."/>
            <person name="Xu X.Y."/>
            <person name="Sun W.H."/>
            <person name="Yu X."/>
            <person name="Zhu X."/>
            <person name="Wang Z.W."/>
            <person name="Zhao X."/>
            <person name="Zhong W.Y."/>
            <person name="Chen H."/>
            <person name="Yin W.L."/>
            <person name="Huang T."/>
            <person name="Niu S.C."/>
            <person name="Liu Z.J."/>
        </authorList>
    </citation>
    <scope>NUCLEOTIDE SEQUENCE [LARGE SCALE GENOMIC DNA]</scope>
    <source>
        <strain evidence="4">Lindl</strain>
    </source>
</reference>